<evidence type="ECO:0000256" key="8">
    <source>
        <dbReference type="ARBA" id="ARBA00023163"/>
    </source>
</evidence>
<feature type="region of interest" description="Disordered" evidence="12">
    <location>
        <begin position="1"/>
        <end position="25"/>
    </location>
</feature>
<dbReference type="AlphaFoldDB" id="A0A834H835"/>
<comment type="function">
    <text evidence="11">Component of the general transcription and DNA repair factor IIH (TFIIH) core complex, which is involved in general and transcription-coupled nucleotide excision repair (NER) of damaged DNA and, when complexed to CAK, in RNA transcription by RNA polymerase II. In NER, TFIIH acts by opening DNA around the lesion to allow the excision of the damaged oligonucleotide and its replacement by a new DNA fragment. In transcription, TFIIH has an essential role in transcription initiation. When the pre-initiation complex (PIC) has been established, TFIIH is required for promoter opening and promoter escape. Phosphorylation of the C-terminal tail (CTD) of the largest subunit of RNA polymerase II by the kinase module CAK controls the initiation of transcription.</text>
</comment>
<dbReference type="GO" id="GO:0006289">
    <property type="term" value="P:nucleotide-excision repair"/>
    <property type="evidence" value="ECO:0007669"/>
    <property type="project" value="UniProtKB-UniRule"/>
</dbReference>
<sequence length="173" mass="19071">MAPPLKLSAARTAARPAPKTSPNPVFITREPDPFMTPYFLEVPTSVDVVVSITKFCNKHNTGLCVLSSSGSIANFTLRSRFDLLSLRHRPPPEYCVCMDPLMDVNSRYVATMNAIFSAQRSMVPIDSCLLGEQHSAFLQQVACIFILEIPVAKVIQSLKKALLDLLNDSVAYL</sequence>
<proteinExistence type="inferred from homology"/>
<organism evidence="13 14">
    <name type="scientific">Rhododendron simsii</name>
    <name type="common">Sims's rhododendron</name>
    <dbReference type="NCBI Taxonomy" id="118357"/>
    <lineage>
        <taxon>Eukaryota</taxon>
        <taxon>Viridiplantae</taxon>
        <taxon>Streptophyta</taxon>
        <taxon>Embryophyta</taxon>
        <taxon>Tracheophyta</taxon>
        <taxon>Spermatophyta</taxon>
        <taxon>Magnoliopsida</taxon>
        <taxon>eudicotyledons</taxon>
        <taxon>Gunneridae</taxon>
        <taxon>Pentapetalae</taxon>
        <taxon>asterids</taxon>
        <taxon>Ericales</taxon>
        <taxon>Ericaceae</taxon>
        <taxon>Ericoideae</taxon>
        <taxon>Rhodoreae</taxon>
        <taxon>Rhododendron</taxon>
    </lineage>
</organism>
<keyword evidence="8 11" id="KW-0804">Transcription</keyword>
<keyword evidence="14" id="KW-1185">Reference proteome</keyword>
<protein>
    <recommendedName>
        <fullName evidence="11">General transcription and DNA repair factor IIH subunit TFB4</fullName>
    </recommendedName>
    <alternativeName>
        <fullName evidence="11">RNA polymerase II transcription factor B subunit 4</fullName>
    </alternativeName>
</protein>
<feature type="compositionally biased region" description="Low complexity" evidence="12">
    <location>
        <begin position="1"/>
        <end position="20"/>
    </location>
</feature>
<keyword evidence="4 11" id="KW-0227">DNA damage</keyword>
<dbReference type="Proteomes" id="UP000626092">
    <property type="component" value="Unassembled WGS sequence"/>
</dbReference>
<evidence type="ECO:0000313" key="14">
    <source>
        <dbReference type="Proteomes" id="UP000626092"/>
    </source>
</evidence>
<keyword evidence="10 11" id="KW-0539">Nucleus</keyword>
<dbReference type="OrthoDB" id="782346at2759"/>
<keyword evidence="5 11" id="KW-0863">Zinc-finger</keyword>
<dbReference type="GO" id="GO:0000439">
    <property type="term" value="C:transcription factor TFIIH core complex"/>
    <property type="evidence" value="ECO:0007669"/>
    <property type="project" value="UniProtKB-UniRule"/>
</dbReference>
<dbReference type="PANTHER" id="PTHR12831:SF0">
    <property type="entry name" value="GENERAL TRANSCRIPTION FACTOR IIH SUBUNIT 3"/>
    <property type="match status" value="1"/>
</dbReference>
<reference evidence="13" key="1">
    <citation type="submission" date="2019-11" db="EMBL/GenBank/DDBJ databases">
        <authorList>
            <person name="Liu Y."/>
            <person name="Hou J."/>
            <person name="Li T.-Q."/>
            <person name="Guan C.-H."/>
            <person name="Wu X."/>
            <person name="Wu H.-Z."/>
            <person name="Ling F."/>
            <person name="Zhang R."/>
            <person name="Shi X.-G."/>
            <person name="Ren J.-P."/>
            <person name="Chen E.-F."/>
            <person name="Sun J.-M."/>
        </authorList>
    </citation>
    <scope>NUCLEOTIDE SEQUENCE</scope>
    <source>
        <strain evidence="13">Adult_tree_wgs_1</strain>
        <tissue evidence="13">Leaves</tissue>
    </source>
</reference>
<evidence type="ECO:0000256" key="10">
    <source>
        <dbReference type="ARBA" id="ARBA00023242"/>
    </source>
</evidence>
<comment type="subcellular location">
    <subcellularLocation>
        <location evidence="1 11">Nucleus</location>
    </subcellularLocation>
</comment>
<dbReference type="InterPro" id="IPR004600">
    <property type="entry name" value="TFIIH_Tfb4/GTF2H3"/>
</dbReference>
<dbReference type="InterPro" id="IPR036465">
    <property type="entry name" value="vWFA_dom_sf"/>
</dbReference>
<keyword evidence="3 11" id="KW-0479">Metal-binding</keyword>
<evidence type="ECO:0000256" key="6">
    <source>
        <dbReference type="ARBA" id="ARBA00022833"/>
    </source>
</evidence>
<dbReference type="Pfam" id="PF03850">
    <property type="entry name" value="Tfb4"/>
    <property type="match status" value="1"/>
</dbReference>
<comment type="subunit">
    <text evidence="11">Component of the 7-subunit TFIIH core complex composed of XPB, XPD, TFB1/GTF2H1, GTF2H2/P44, TFB4/GTF2H3, TFB2/GTF2H4 and TFB5/GTF2H5, which is active in NER. The core complex associates with the 3-subunit CDK-activating kinase (CAK) module composed of CYCH1/cyclin H1, CDKD and MAT1/At4g30820 to form the 10-subunit holoenzyme (holo-TFIIH) active in transcription.</text>
</comment>
<evidence type="ECO:0000256" key="12">
    <source>
        <dbReference type="SAM" id="MobiDB-lite"/>
    </source>
</evidence>
<comment type="similarity">
    <text evidence="2 11">Belongs to the TFB4 family.</text>
</comment>
<evidence type="ECO:0000313" key="13">
    <source>
        <dbReference type="EMBL" id="KAF7148442.1"/>
    </source>
</evidence>
<evidence type="ECO:0000256" key="5">
    <source>
        <dbReference type="ARBA" id="ARBA00022771"/>
    </source>
</evidence>
<evidence type="ECO:0000256" key="3">
    <source>
        <dbReference type="ARBA" id="ARBA00022723"/>
    </source>
</evidence>
<comment type="caution">
    <text evidence="13">The sequence shown here is derived from an EMBL/GenBank/DDBJ whole genome shotgun (WGS) entry which is preliminary data.</text>
</comment>
<evidence type="ECO:0000256" key="11">
    <source>
        <dbReference type="RuleBase" id="RU368090"/>
    </source>
</evidence>
<dbReference type="GO" id="GO:0006355">
    <property type="term" value="P:regulation of DNA-templated transcription"/>
    <property type="evidence" value="ECO:0007669"/>
    <property type="project" value="InterPro"/>
</dbReference>
<dbReference type="SUPFAM" id="SSF117856">
    <property type="entry name" value="AF0104/ALDC/Ptd012-like"/>
    <property type="match status" value="1"/>
</dbReference>
<dbReference type="EMBL" id="WJXA01000003">
    <property type="protein sequence ID" value="KAF7148442.1"/>
    <property type="molecule type" value="Genomic_DNA"/>
</dbReference>
<evidence type="ECO:0000256" key="4">
    <source>
        <dbReference type="ARBA" id="ARBA00022763"/>
    </source>
</evidence>
<evidence type="ECO:0000256" key="2">
    <source>
        <dbReference type="ARBA" id="ARBA00005273"/>
    </source>
</evidence>
<accession>A0A834H835</accession>
<dbReference type="PANTHER" id="PTHR12831">
    <property type="entry name" value="TRANSCRIPTION INITIATION FACTOR IIH TFIIH , POLYPEPTIDE 3-RELATED"/>
    <property type="match status" value="1"/>
</dbReference>
<evidence type="ECO:0000256" key="9">
    <source>
        <dbReference type="ARBA" id="ARBA00023204"/>
    </source>
</evidence>
<keyword evidence="7 11" id="KW-0805">Transcription regulation</keyword>
<dbReference type="Gene3D" id="3.40.50.410">
    <property type="entry name" value="von Willebrand factor, type A domain"/>
    <property type="match status" value="1"/>
</dbReference>
<keyword evidence="6 11" id="KW-0862">Zinc</keyword>
<evidence type="ECO:0000256" key="7">
    <source>
        <dbReference type="ARBA" id="ARBA00023015"/>
    </source>
</evidence>
<name>A0A834H835_RHOSS</name>
<dbReference type="GO" id="GO:0008270">
    <property type="term" value="F:zinc ion binding"/>
    <property type="evidence" value="ECO:0007669"/>
    <property type="project" value="UniProtKB-KW"/>
</dbReference>
<dbReference type="GO" id="GO:0005675">
    <property type="term" value="C:transcription factor TFIIH holo complex"/>
    <property type="evidence" value="ECO:0007669"/>
    <property type="project" value="UniProtKB-UniRule"/>
</dbReference>
<keyword evidence="9 11" id="KW-0234">DNA repair</keyword>
<gene>
    <name evidence="13" type="ORF">RHSIM_Rhsim03G0117800</name>
</gene>
<evidence type="ECO:0000256" key="1">
    <source>
        <dbReference type="ARBA" id="ARBA00004123"/>
    </source>
</evidence>